<dbReference type="SUPFAM" id="SSF54637">
    <property type="entry name" value="Thioesterase/thiol ester dehydrase-isomerase"/>
    <property type="match status" value="1"/>
</dbReference>
<proteinExistence type="predicted"/>
<evidence type="ECO:0000313" key="1">
    <source>
        <dbReference type="EMBL" id="QDU67830.1"/>
    </source>
</evidence>
<dbReference type="AlphaFoldDB" id="A0A518BLH6"/>
<dbReference type="Gene3D" id="3.10.129.10">
    <property type="entry name" value="Hotdog Thioesterase"/>
    <property type="match status" value="1"/>
</dbReference>
<protein>
    <submittedName>
        <fullName evidence="1">Thioesterase (YiiD_Cterm)</fullName>
    </submittedName>
</protein>
<evidence type="ECO:0000313" key="2">
    <source>
        <dbReference type="Proteomes" id="UP000316921"/>
    </source>
</evidence>
<dbReference type="Proteomes" id="UP000316921">
    <property type="component" value="Chromosome"/>
</dbReference>
<sequence length="140" mass="15501">MSLYPPYLLGGVRMVAVATDLRGCRVRVRHGLLNRNLNGTVFGGTLYSAADPIYAVLFWQIFAREGRAVRVWTRSASVRFRAPVTTSIEYDFHIDDDVVDRARSALDARGKFEQALHVAGVAPDGKVCVEIETVVHLAAR</sequence>
<gene>
    <name evidence="1" type="ORF">Pla133_29190</name>
</gene>
<dbReference type="RefSeq" id="WP_419191530.1">
    <property type="nucleotide sequence ID" value="NZ_CP036296.1"/>
</dbReference>
<dbReference type="InterPro" id="IPR029069">
    <property type="entry name" value="HotDog_dom_sf"/>
</dbReference>
<dbReference type="Pfam" id="PF14539">
    <property type="entry name" value="DUF4442"/>
    <property type="match status" value="1"/>
</dbReference>
<dbReference type="EMBL" id="CP036287">
    <property type="protein sequence ID" value="QDU67830.1"/>
    <property type="molecule type" value="Genomic_DNA"/>
</dbReference>
<accession>A0A518BLH6</accession>
<dbReference type="InterPro" id="IPR027961">
    <property type="entry name" value="DUF4442"/>
</dbReference>
<name>A0A518BLH6_9BACT</name>
<organism evidence="1 2">
    <name type="scientific">Engelhardtia mirabilis</name>
    <dbReference type="NCBI Taxonomy" id="2528011"/>
    <lineage>
        <taxon>Bacteria</taxon>
        <taxon>Pseudomonadati</taxon>
        <taxon>Planctomycetota</taxon>
        <taxon>Planctomycetia</taxon>
        <taxon>Planctomycetia incertae sedis</taxon>
        <taxon>Engelhardtia</taxon>
    </lineage>
</organism>
<reference evidence="1 2" key="1">
    <citation type="submission" date="2019-02" db="EMBL/GenBank/DDBJ databases">
        <title>Deep-cultivation of Planctomycetes and their phenomic and genomic characterization uncovers novel biology.</title>
        <authorList>
            <person name="Wiegand S."/>
            <person name="Jogler M."/>
            <person name="Boedeker C."/>
            <person name="Pinto D."/>
            <person name="Vollmers J."/>
            <person name="Rivas-Marin E."/>
            <person name="Kohn T."/>
            <person name="Peeters S.H."/>
            <person name="Heuer A."/>
            <person name="Rast P."/>
            <person name="Oberbeckmann S."/>
            <person name="Bunk B."/>
            <person name="Jeske O."/>
            <person name="Meyerdierks A."/>
            <person name="Storesund J.E."/>
            <person name="Kallscheuer N."/>
            <person name="Luecker S."/>
            <person name="Lage O.M."/>
            <person name="Pohl T."/>
            <person name="Merkel B.J."/>
            <person name="Hornburger P."/>
            <person name="Mueller R.-W."/>
            <person name="Bruemmer F."/>
            <person name="Labrenz M."/>
            <person name="Spormann A.M."/>
            <person name="Op den Camp H."/>
            <person name="Overmann J."/>
            <person name="Amann R."/>
            <person name="Jetten M.S.M."/>
            <person name="Mascher T."/>
            <person name="Medema M.H."/>
            <person name="Devos D.P."/>
            <person name="Kaster A.-K."/>
            <person name="Ovreas L."/>
            <person name="Rohde M."/>
            <person name="Galperin M.Y."/>
            <person name="Jogler C."/>
        </authorList>
    </citation>
    <scope>NUCLEOTIDE SEQUENCE [LARGE SCALE GENOMIC DNA]</scope>
    <source>
        <strain evidence="1 2">Pla133</strain>
    </source>
</reference>
<keyword evidence="2" id="KW-1185">Reference proteome</keyword>
<dbReference type="KEGG" id="pbap:Pla133_29190"/>